<dbReference type="EMBL" id="JBIYDN010000016">
    <property type="protein sequence ID" value="MFK4444839.1"/>
    <property type="molecule type" value="Genomic_DNA"/>
</dbReference>
<comment type="caution">
    <text evidence="1">The sequence shown here is derived from an EMBL/GenBank/DDBJ whole genome shotgun (WGS) entry which is preliminary data.</text>
</comment>
<gene>
    <name evidence="1" type="ORF">ABH943_004861</name>
</gene>
<evidence type="ECO:0000313" key="1">
    <source>
        <dbReference type="EMBL" id="MFK4444839.1"/>
    </source>
</evidence>
<protein>
    <submittedName>
        <fullName evidence="1">Uncharacterized protein</fullName>
    </submittedName>
</protein>
<keyword evidence="2" id="KW-1185">Reference proteome</keyword>
<proteinExistence type="predicted"/>
<reference evidence="1 2" key="1">
    <citation type="submission" date="2024-10" db="EMBL/GenBank/DDBJ databases">
        <authorList>
            <person name="Deangelis K."/>
            <person name="Huntemann M."/>
            <person name="Clum A."/>
            <person name="Wang J."/>
            <person name="Palaniappan K."/>
            <person name="Ritter S."/>
            <person name="Chen I.-M."/>
            <person name="Stamatis D."/>
            <person name="Reddy T."/>
            <person name="O'Malley R."/>
            <person name="Daum C."/>
            <person name="Ng V."/>
            <person name="Ivanova N."/>
            <person name="Kyrpides N."/>
            <person name="Woyke T."/>
        </authorList>
    </citation>
    <scope>NUCLEOTIDE SEQUENCE [LARGE SCALE GENOMIC DNA]</scope>
    <source>
        <strain evidence="1 2">GAS97</strain>
    </source>
</reference>
<dbReference type="Proteomes" id="UP001620514">
    <property type="component" value="Unassembled WGS sequence"/>
</dbReference>
<reference evidence="1 2" key="2">
    <citation type="submission" date="2024-11" db="EMBL/GenBank/DDBJ databases">
        <title>Using genomics to understand microbial adaptation to soil warming.</title>
        <authorList>
            <person name="Deangelis K.M. PhD."/>
        </authorList>
    </citation>
    <scope>NUCLEOTIDE SEQUENCE [LARGE SCALE GENOMIC DNA]</scope>
    <source>
        <strain evidence="1 2">GAS97</strain>
    </source>
</reference>
<accession>A0ABW8MN84</accession>
<name>A0ABW8MN84_9BURK</name>
<sequence>MSEDQLMHMLSRPNNVTLLCVWEIEVPTSAAMEPGLPSLLF</sequence>
<evidence type="ECO:0000313" key="2">
    <source>
        <dbReference type="Proteomes" id="UP001620514"/>
    </source>
</evidence>
<organism evidence="1 2">
    <name type="scientific">Caballeronia udeis</name>
    <dbReference type="NCBI Taxonomy" id="1232866"/>
    <lineage>
        <taxon>Bacteria</taxon>
        <taxon>Pseudomonadati</taxon>
        <taxon>Pseudomonadota</taxon>
        <taxon>Betaproteobacteria</taxon>
        <taxon>Burkholderiales</taxon>
        <taxon>Burkholderiaceae</taxon>
        <taxon>Caballeronia</taxon>
    </lineage>
</organism>